<name>A0A0C2ZPK6_9AGAM</name>
<evidence type="ECO:0000313" key="1">
    <source>
        <dbReference type="EMBL" id="KIM54532.1"/>
    </source>
</evidence>
<protein>
    <submittedName>
        <fullName evidence="1">Uncharacterized protein</fullName>
    </submittedName>
</protein>
<keyword evidence="2" id="KW-1185">Reference proteome</keyword>
<dbReference type="InParanoid" id="A0A0C2ZPK6"/>
<gene>
    <name evidence="1" type="ORF">SCLCIDRAFT_1221921</name>
</gene>
<dbReference type="Proteomes" id="UP000053989">
    <property type="component" value="Unassembled WGS sequence"/>
</dbReference>
<organism evidence="1 2">
    <name type="scientific">Scleroderma citrinum Foug A</name>
    <dbReference type="NCBI Taxonomy" id="1036808"/>
    <lineage>
        <taxon>Eukaryota</taxon>
        <taxon>Fungi</taxon>
        <taxon>Dikarya</taxon>
        <taxon>Basidiomycota</taxon>
        <taxon>Agaricomycotina</taxon>
        <taxon>Agaricomycetes</taxon>
        <taxon>Agaricomycetidae</taxon>
        <taxon>Boletales</taxon>
        <taxon>Sclerodermatineae</taxon>
        <taxon>Sclerodermataceae</taxon>
        <taxon>Scleroderma</taxon>
    </lineage>
</organism>
<reference evidence="1 2" key="1">
    <citation type="submission" date="2014-04" db="EMBL/GenBank/DDBJ databases">
        <authorList>
            <consortium name="DOE Joint Genome Institute"/>
            <person name="Kuo A."/>
            <person name="Kohler A."/>
            <person name="Nagy L.G."/>
            <person name="Floudas D."/>
            <person name="Copeland A."/>
            <person name="Barry K.W."/>
            <person name="Cichocki N."/>
            <person name="Veneault-Fourrey C."/>
            <person name="LaButti K."/>
            <person name="Lindquist E.A."/>
            <person name="Lipzen A."/>
            <person name="Lundell T."/>
            <person name="Morin E."/>
            <person name="Murat C."/>
            <person name="Sun H."/>
            <person name="Tunlid A."/>
            <person name="Henrissat B."/>
            <person name="Grigoriev I.V."/>
            <person name="Hibbett D.S."/>
            <person name="Martin F."/>
            <person name="Nordberg H.P."/>
            <person name="Cantor M.N."/>
            <person name="Hua S.X."/>
        </authorList>
    </citation>
    <scope>NUCLEOTIDE SEQUENCE [LARGE SCALE GENOMIC DNA]</scope>
    <source>
        <strain evidence="1 2">Foug A</strain>
    </source>
</reference>
<sequence length="98" mass="11450">MGDRCRTADLQQTCILWRMEDTKTRDFPGGVDRNLRPSGIHHSGTNHPTQRQIIGSHWDMQWRMTGLYMALLLWSLGGRRCHEGLRLVNQETLALHRR</sequence>
<reference evidence="2" key="2">
    <citation type="submission" date="2015-01" db="EMBL/GenBank/DDBJ databases">
        <title>Evolutionary Origins and Diversification of the Mycorrhizal Mutualists.</title>
        <authorList>
            <consortium name="DOE Joint Genome Institute"/>
            <consortium name="Mycorrhizal Genomics Consortium"/>
            <person name="Kohler A."/>
            <person name="Kuo A."/>
            <person name="Nagy L.G."/>
            <person name="Floudas D."/>
            <person name="Copeland A."/>
            <person name="Barry K.W."/>
            <person name="Cichocki N."/>
            <person name="Veneault-Fourrey C."/>
            <person name="LaButti K."/>
            <person name="Lindquist E.A."/>
            <person name="Lipzen A."/>
            <person name="Lundell T."/>
            <person name="Morin E."/>
            <person name="Murat C."/>
            <person name="Riley R."/>
            <person name="Ohm R."/>
            <person name="Sun H."/>
            <person name="Tunlid A."/>
            <person name="Henrissat B."/>
            <person name="Grigoriev I.V."/>
            <person name="Hibbett D.S."/>
            <person name="Martin F."/>
        </authorList>
    </citation>
    <scope>NUCLEOTIDE SEQUENCE [LARGE SCALE GENOMIC DNA]</scope>
    <source>
        <strain evidence="2">Foug A</strain>
    </source>
</reference>
<proteinExistence type="predicted"/>
<dbReference type="AlphaFoldDB" id="A0A0C2ZPK6"/>
<accession>A0A0C2ZPK6</accession>
<dbReference type="HOGENOM" id="CLU_2334859_0_0_1"/>
<dbReference type="EMBL" id="KN822153">
    <property type="protein sequence ID" value="KIM54532.1"/>
    <property type="molecule type" value="Genomic_DNA"/>
</dbReference>
<evidence type="ECO:0000313" key="2">
    <source>
        <dbReference type="Proteomes" id="UP000053989"/>
    </source>
</evidence>